<keyword evidence="2" id="KW-1185">Reference proteome</keyword>
<dbReference type="AlphaFoldDB" id="A0A7J9SJC4"/>
<reference evidence="1 2" key="1">
    <citation type="submission" date="2020-08" db="EMBL/GenBank/DDBJ databases">
        <authorList>
            <person name="Seo M.-J."/>
        </authorList>
    </citation>
    <scope>NUCLEOTIDE SEQUENCE [LARGE SCALE GENOMIC DNA]</scope>
    <source>
        <strain evidence="1 2">MBLA0160</strain>
    </source>
</reference>
<dbReference type="EMBL" id="JACKXD010000003">
    <property type="protein sequence ID" value="MBB6646483.1"/>
    <property type="molecule type" value="Genomic_DNA"/>
</dbReference>
<organism evidence="1 2">
    <name type="scientific">Halobellus ruber</name>
    <dbReference type="NCBI Taxonomy" id="2761102"/>
    <lineage>
        <taxon>Archaea</taxon>
        <taxon>Methanobacteriati</taxon>
        <taxon>Methanobacteriota</taxon>
        <taxon>Stenosarchaea group</taxon>
        <taxon>Halobacteria</taxon>
        <taxon>Halobacteriales</taxon>
        <taxon>Haloferacaceae</taxon>
        <taxon>Halobellus</taxon>
    </lineage>
</organism>
<comment type="caution">
    <text evidence="1">The sequence shown here is derived from an EMBL/GenBank/DDBJ whole genome shotgun (WGS) entry which is preliminary data.</text>
</comment>
<protein>
    <submittedName>
        <fullName evidence="1">Uncharacterized protein</fullName>
    </submittedName>
</protein>
<evidence type="ECO:0000313" key="1">
    <source>
        <dbReference type="EMBL" id="MBB6646483.1"/>
    </source>
</evidence>
<dbReference type="RefSeq" id="WP_185192859.1">
    <property type="nucleotide sequence ID" value="NZ_JACKXD010000003.1"/>
</dbReference>
<sequence>MTTTTAPGLNRYLFTETGADSAAVNVLGTLVHRFPDEGDYLIRVRRDGELVGSRLLAVSDDYHTIQATYDLASFDDADAGSDPEGCSCEGEFDCIREDGVAVFHVGSGPGGYSITVDPVGERRERREFDSDELVEDDLFSVLLLRPGRYTARNEVDGAEVAVTVRYPDGRIDAARQDAELVTVDDEGFDAEAIELDPARGVSFLIEAPARIVVELDAADERAGDDVGPTKVGRRSPTLTVGSVVPFEPADFSEREVEAQLENVTSANDLRALLVAERRGNDRSTVVEAMRGKLRDTVRRNRSP</sequence>
<evidence type="ECO:0000313" key="2">
    <source>
        <dbReference type="Proteomes" id="UP000546257"/>
    </source>
</evidence>
<name>A0A7J9SJC4_9EURY</name>
<proteinExistence type="predicted"/>
<gene>
    <name evidence="1" type="ORF">H5V44_09315</name>
</gene>
<accession>A0A7J9SJC4</accession>
<dbReference type="Proteomes" id="UP000546257">
    <property type="component" value="Unassembled WGS sequence"/>
</dbReference>